<reference evidence="2" key="1">
    <citation type="submission" date="2013-04" db="EMBL/GenBank/DDBJ databases">
        <authorList>
            <person name="Qu J."/>
            <person name="Murali S.C."/>
            <person name="Bandaranaike D."/>
            <person name="Bellair M."/>
            <person name="Blankenburg K."/>
            <person name="Chao H."/>
            <person name="Dinh H."/>
            <person name="Doddapaneni H."/>
            <person name="Downs B."/>
            <person name="Dugan-Rocha S."/>
            <person name="Elkadiri S."/>
            <person name="Gnanaolivu R.D."/>
            <person name="Hernandez B."/>
            <person name="Javaid M."/>
            <person name="Jayaseelan J.C."/>
            <person name="Lee S."/>
            <person name="Li M."/>
            <person name="Ming W."/>
            <person name="Munidasa M."/>
            <person name="Muniz J."/>
            <person name="Nguyen L."/>
            <person name="Ongeri F."/>
            <person name="Osuji N."/>
            <person name="Pu L.-L."/>
            <person name="Puazo M."/>
            <person name="Qu C."/>
            <person name="Quiroz J."/>
            <person name="Raj R."/>
            <person name="Weissenberger G."/>
            <person name="Xin Y."/>
            <person name="Zou X."/>
            <person name="Han Y."/>
            <person name="Richards S."/>
            <person name="Worley K."/>
            <person name="Muzny D."/>
            <person name="Gibbs R."/>
        </authorList>
    </citation>
    <scope>NUCLEOTIDE SEQUENCE</scope>
    <source>
        <strain evidence="2">Sampled in the wild</strain>
    </source>
</reference>
<evidence type="ECO:0008006" key="4">
    <source>
        <dbReference type="Google" id="ProtNLM"/>
    </source>
</evidence>
<accession>A0A8K0P3Q2</accession>
<organism evidence="2 3">
    <name type="scientific">Ladona fulva</name>
    <name type="common">Scarce chaser dragonfly</name>
    <name type="synonym">Libellula fulva</name>
    <dbReference type="NCBI Taxonomy" id="123851"/>
    <lineage>
        <taxon>Eukaryota</taxon>
        <taxon>Metazoa</taxon>
        <taxon>Ecdysozoa</taxon>
        <taxon>Arthropoda</taxon>
        <taxon>Hexapoda</taxon>
        <taxon>Insecta</taxon>
        <taxon>Pterygota</taxon>
        <taxon>Palaeoptera</taxon>
        <taxon>Odonata</taxon>
        <taxon>Epiprocta</taxon>
        <taxon>Anisoptera</taxon>
        <taxon>Libelluloidea</taxon>
        <taxon>Libellulidae</taxon>
        <taxon>Ladona</taxon>
    </lineage>
</organism>
<sequence length="167" mass="18812">MSMPYRSYWDTIADEFWERWQIPNCNKALDGKHKTIEASKSSGNVGGYGKNCDGGIFSNSNLGRALQNDKFNILNKRALPGTNTELPMIIVADEAFPLKTYMMRPYPGTDLRSTGAAFAMQKQLKHLLNSPTPDRYIDLGAETPWEEERSAMPCNDEIEDQLKCPDS</sequence>
<protein>
    <recommendedName>
        <fullName evidence="4">DDE Tnp4 domain-containing protein</fullName>
    </recommendedName>
</protein>
<feature type="region of interest" description="Disordered" evidence="1">
    <location>
        <begin position="148"/>
        <end position="167"/>
    </location>
</feature>
<evidence type="ECO:0000313" key="3">
    <source>
        <dbReference type="Proteomes" id="UP000792457"/>
    </source>
</evidence>
<dbReference type="OrthoDB" id="6581217at2759"/>
<gene>
    <name evidence="2" type="ORF">J437_LFUL008888</name>
</gene>
<proteinExistence type="predicted"/>
<name>A0A8K0P3Q2_LADFU</name>
<dbReference type="Proteomes" id="UP000792457">
    <property type="component" value="Unassembled WGS sequence"/>
</dbReference>
<reference evidence="2" key="2">
    <citation type="submission" date="2017-10" db="EMBL/GenBank/DDBJ databases">
        <title>Ladona fulva Genome sequencing and assembly.</title>
        <authorList>
            <person name="Murali S."/>
            <person name="Richards S."/>
            <person name="Bandaranaike D."/>
            <person name="Bellair M."/>
            <person name="Blankenburg K."/>
            <person name="Chao H."/>
            <person name="Dinh H."/>
            <person name="Doddapaneni H."/>
            <person name="Dugan-Rocha S."/>
            <person name="Elkadiri S."/>
            <person name="Gnanaolivu R."/>
            <person name="Hernandez B."/>
            <person name="Skinner E."/>
            <person name="Javaid M."/>
            <person name="Lee S."/>
            <person name="Li M."/>
            <person name="Ming W."/>
            <person name="Munidasa M."/>
            <person name="Muniz J."/>
            <person name="Nguyen L."/>
            <person name="Hughes D."/>
            <person name="Osuji N."/>
            <person name="Pu L.-L."/>
            <person name="Puazo M."/>
            <person name="Qu C."/>
            <person name="Quiroz J."/>
            <person name="Raj R."/>
            <person name="Weissenberger G."/>
            <person name="Xin Y."/>
            <person name="Zou X."/>
            <person name="Han Y."/>
            <person name="Worley K."/>
            <person name="Muzny D."/>
            <person name="Gibbs R."/>
        </authorList>
    </citation>
    <scope>NUCLEOTIDE SEQUENCE</scope>
    <source>
        <strain evidence="2">Sampled in the wild</strain>
    </source>
</reference>
<dbReference type="AlphaFoldDB" id="A0A8K0P3Q2"/>
<dbReference type="EMBL" id="KZ308584">
    <property type="protein sequence ID" value="KAG8231967.1"/>
    <property type="molecule type" value="Genomic_DNA"/>
</dbReference>
<evidence type="ECO:0000256" key="1">
    <source>
        <dbReference type="SAM" id="MobiDB-lite"/>
    </source>
</evidence>
<keyword evidence="3" id="KW-1185">Reference proteome</keyword>
<comment type="caution">
    <text evidence="2">The sequence shown here is derived from an EMBL/GenBank/DDBJ whole genome shotgun (WGS) entry which is preliminary data.</text>
</comment>
<evidence type="ECO:0000313" key="2">
    <source>
        <dbReference type="EMBL" id="KAG8231967.1"/>
    </source>
</evidence>